<dbReference type="Proteomes" id="UP000324222">
    <property type="component" value="Unassembled WGS sequence"/>
</dbReference>
<evidence type="ECO:0000313" key="2">
    <source>
        <dbReference type="EMBL" id="MPC13067.1"/>
    </source>
</evidence>
<reference evidence="2 3" key="1">
    <citation type="submission" date="2019-05" db="EMBL/GenBank/DDBJ databases">
        <title>Another draft genome of Portunus trituberculatus and its Hox gene families provides insights of decapod evolution.</title>
        <authorList>
            <person name="Jeong J.-H."/>
            <person name="Song I."/>
            <person name="Kim S."/>
            <person name="Choi T."/>
            <person name="Kim D."/>
            <person name="Ryu S."/>
            <person name="Kim W."/>
        </authorList>
    </citation>
    <scope>NUCLEOTIDE SEQUENCE [LARGE SCALE GENOMIC DNA]</scope>
    <source>
        <tissue evidence="2">Muscle</tissue>
    </source>
</reference>
<evidence type="ECO:0000256" key="1">
    <source>
        <dbReference type="SAM" id="MobiDB-lite"/>
    </source>
</evidence>
<feature type="region of interest" description="Disordered" evidence="1">
    <location>
        <begin position="46"/>
        <end position="82"/>
    </location>
</feature>
<comment type="caution">
    <text evidence="2">The sequence shown here is derived from an EMBL/GenBank/DDBJ whole genome shotgun (WGS) entry which is preliminary data.</text>
</comment>
<name>A0A5B7CTA9_PORTR</name>
<protein>
    <submittedName>
        <fullName evidence="2">Uncharacterized protein</fullName>
    </submittedName>
</protein>
<proteinExistence type="predicted"/>
<keyword evidence="3" id="KW-1185">Reference proteome</keyword>
<dbReference type="AlphaFoldDB" id="A0A5B7CTA9"/>
<gene>
    <name evidence="2" type="ORF">E2C01_005786</name>
</gene>
<evidence type="ECO:0000313" key="3">
    <source>
        <dbReference type="Proteomes" id="UP000324222"/>
    </source>
</evidence>
<accession>A0A5B7CTA9</accession>
<organism evidence="2 3">
    <name type="scientific">Portunus trituberculatus</name>
    <name type="common">Swimming crab</name>
    <name type="synonym">Neptunus trituberculatus</name>
    <dbReference type="NCBI Taxonomy" id="210409"/>
    <lineage>
        <taxon>Eukaryota</taxon>
        <taxon>Metazoa</taxon>
        <taxon>Ecdysozoa</taxon>
        <taxon>Arthropoda</taxon>
        <taxon>Crustacea</taxon>
        <taxon>Multicrustacea</taxon>
        <taxon>Malacostraca</taxon>
        <taxon>Eumalacostraca</taxon>
        <taxon>Eucarida</taxon>
        <taxon>Decapoda</taxon>
        <taxon>Pleocyemata</taxon>
        <taxon>Brachyura</taxon>
        <taxon>Eubrachyura</taxon>
        <taxon>Portunoidea</taxon>
        <taxon>Portunidae</taxon>
        <taxon>Portuninae</taxon>
        <taxon>Portunus</taxon>
    </lineage>
</organism>
<dbReference type="EMBL" id="VSRR010000255">
    <property type="protein sequence ID" value="MPC13067.1"/>
    <property type="molecule type" value="Genomic_DNA"/>
</dbReference>
<sequence>MSRKASFPVLSSTFSRPMMLRHCDNFTCIMVLILAIMSAKPEPLFLPSSPSSSSFSLSSSPKLSSSLSPSSKSSSISSESSL</sequence>